<feature type="coiled-coil region" evidence="1">
    <location>
        <begin position="74"/>
        <end position="105"/>
    </location>
</feature>
<proteinExistence type="predicted"/>
<protein>
    <recommendedName>
        <fullName evidence="5">LTXXQ motif family protein</fullName>
    </recommendedName>
</protein>
<accession>A0A521CZW4</accession>
<gene>
    <name evidence="3" type="ORF">SAMN06265350_10569</name>
</gene>
<dbReference type="AlphaFoldDB" id="A0A521CZW4"/>
<evidence type="ECO:0000256" key="1">
    <source>
        <dbReference type="SAM" id="Coils"/>
    </source>
</evidence>
<evidence type="ECO:0000256" key="2">
    <source>
        <dbReference type="SAM" id="SignalP"/>
    </source>
</evidence>
<keyword evidence="4" id="KW-1185">Reference proteome</keyword>
<evidence type="ECO:0000313" key="3">
    <source>
        <dbReference type="EMBL" id="SMO64986.1"/>
    </source>
</evidence>
<dbReference type="Proteomes" id="UP000315971">
    <property type="component" value="Unassembled WGS sequence"/>
</dbReference>
<name>A0A521CZW4_9SPHI</name>
<keyword evidence="1" id="KW-0175">Coiled coil</keyword>
<feature type="chain" id="PRO_5021963335" description="LTXXQ motif family protein" evidence="2">
    <location>
        <begin position="39"/>
        <end position="164"/>
    </location>
</feature>
<evidence type="ECO:0008006" key="5">
    <source>
        <dbReference type="Google" id="ProtNLM"/>
    </source>
</evidence>
<dbReference type="EMBL" id="FXSZ01000005">
    <property type="protein sequence ID" value="SMO64986.1"/>
    <property type="molecule type" value="Genomic_DNA"/>
</dbReference>
<evidence type="ECO:0000313" key="4">
    <source>
        <dbReference type="Proteomes" id="UP000315971"/>
    </source>
</evidence>
<organism evidence="3 4">
    <name type="scientific">Solitalea koreensis</name>
    <dbReference type="NCBI Taxonomy" id="543615"/>
    <lineage>
        <taxon>Bacteria</taxon>
        <taxon>Pseudomonadati</taxon>
        <taxon>Bacteroidota</taxon>
        <taxon>Sphingobacteriia</taxon>
        <taxon>Sphingobacteriales</taxon>
        <taxon>Sphingobacteriaceae</taxon>
        <taxon>Solitalea</taxon>
    </lineage>
</organism>
<feature type="signal peptide" evidence="2">
    <location>
        <begin position="1"/>
        <end position="38"/>
    </location>
</feature>
<keyword evidence="2" id="KW-0732">Signal</keyword>
<sequence>MRTCFYKNFKAANYRNTMKQLSRLLLLLLLTVPSYAFSQNLAQRKADIDALKISIITTKAELTPDEGKAFWPVYNEYEAEKNSIKRERRQKAQEARANIDNLSDKDIDDLLQNDFMLRQRELDIDKKYFEKFKKVLPLKKVAKVYAAEDQFKRELLKRLRDQGD</sequence>
<reference evidence="3 4" key="1">
    <citation type="submission" date="2017-05" db="EMBL/GenBank/DDBJ databases">
        <authorList>
            <person name="Varghese N."/>
            <person name="Submissions S."/>
        </authorList>
    </citation>
    <scope>NUCLEOTIDE SEQUENCE [LARGE SCALE GENOMIC DNA]</scope>
    <source>
        <strain evidence="3 4">DSM 21342</strain>
    </source>
</reference>